<keyword evidence="2" id="KW-1185">Reference proteome</keyword>
<comment type="caution">
    <text evidence="1">The sequence shown here is derived from an EMBL/GenBank/DDBJ whole genome shotgun (WGS) entry which is preliminary data.</text>
</comment>
<gene>
    <name evidence="1" type="ORF">LTS18_008221</name>
</gene>
<evidence type="ECO:0000313" key="1">
    <source>
        <dbReference type="EMBL" id="KAK3064325.1"/>
    </source>
</evidence>
<dbReference type="EMBL" id="JAWDJW010006546">
    <property type="protein sequence ID" value="KAK3064325.1"/>
    <property type="molecule type" value="Genomic_DNA"/>
</dbReference>
<proteinExistence type="predicted"/>
<organism evidence="1 2">
    <name type="scientific">Coniosporium uncinatum</name>
    <dbReference type="NCBI Taxonomy" id="93489"/>
    <lineage>
        <taxon>Eukaryota</taxon>
        <taxon>Fungi</taxon>
        <taxon>Dikarya</taxon>
        <taxon>Ascomycota</taxon>
        <taxon>Pezizomycotina</taxon>
        <taxon>Dothideomycetes</taxon>
        <taxon>Dothideomycetes incertae sedis</taxon>
        <taxon>Coniosporium</taxon>
    </lineage>
</organism>
<protein>
    <submittedName>
        <fullName evidence="1">Uncharacterized protein</fullName>
    </submittedName>
</protein>
<evidence type="ECO:0000313" key="2">
    <source>
        <dbReference type="Proteomes" id="UP001186974"/>
    </source>
</evidence>
<name>A0ACC3DAM4_9PEZI</name>
<accession>A0ACC3DAM4</accession>
<sequence length="184" mass="20694">MPGHTHTDSLGPFPGRTLTTRQRLVRAITNPDTIWRESTSPGSPPPQSYFKQERLEQSQITRSLFGTKHDIAPITHRPKPSVSQQLAPVIDMEEPLFSPLLMSVEVAGGLPEGYTARPLRRSDFGRGYLDVLRVIGKVGAVGERAWGERFEWLKRNNDTYYVVVILNEEDRVVAGGTLMVERKL</sequence>
<dbReference type="Proteomes" id="UP001186974">
    <property type="component" value="Unassembled WGS sequence"/>
</dbReference>
<reference evidence="1" key="1">
    <citation type="submission" date="2024-09" db="EMBL/GenBank/DDBJ databases">
        <title>Black Yeasts Isolated from many extreme environments.</title>
        <authorList>
            <person name="Coleine C."/>
            <person name="Stajich J.E."/>
            <person name="Selbmann L."/>
        </authorList>
    </citation>
    <scope>NUCLEOTIDE SEQUENCE</scope>
    <source>
        <strain evidence="1">CCFEE 5737</strain>
    </source>
</reference>